<name>A0A5A8EGR3_CAFRO</name>
<protein>
    <submittedName>
        <fullName evidence="1">Uncharacterized protein</fullName>
    </submittedName>
</protein>
<dbReference type="AlphaFoldDB" id="A0A5A8EGR3"/>
<reference evidence="1 2" key="1">
    <citation type="submission" date="2019-07" db="EMBL/GenBank/DDBJ databases">
        <title>Genomes of Cafeteria roenbergensis.</title>
        <authorList>
            <person name="Fischer M.G."/>
            <person name="Hackl T."/>
            <person name="Roman M."/>
        </authorList>
    </citation>
    <scope>NUCLEOTIDE SEQUENCE [LARGE SCALE GENOMIC DNA]</scope>
    <source>
        <strain evidence="1 2">E4-10P</strain>
    </source>
</reference>
<comment type="caution">
    <text evidence="1">The sequence shown here is derived from an EMBL/GenBank/DDBJ whole genome shotgun (WGS) entry which is preliminary data.</text>
</comment>
<organism evidence="1 2">
    <name type="scientific">Cafeteria roenbergensis</name>
    <name type="common">Marine flagellate</name>
    <dbReference type="NCBI Taxonomy" id="33653"/>
    <lineage>
        <taxon>Eukaryota</taxon>
        <taxon>Sar</taxon>
        <taxon>Stramenopiles</taxon>
        <taxon>Bigyra</taxon>
        <taxon>Opalozoa</taxon>
        <taxon>Bicosoecida</taxon>
        <taxon>Cafeteriaceae</taxon>
        <taxon>Cafeteria</taxon>
    </lineage>
</organism>
<sequence>MRLVVVIDNGPSSARPAFGSLTLLDAAKGSIEAWVKHRTSQRRADGNAAPDEYCLVCSAPAGSSALSYARHPSSGVDTAASGSLGSAALAAEQALAAGTARVLCTPTTDATEFMHAVAEEHPSL</sequence>
<gene>
    <name evidence="1" type="ORF">FNF27_02114</name>
</gene>
<dbReference type="Proteomes" id="UP000322899">
    <property type="component" value="Unassembled WGS sequence"/>
</dbReference>
<evidence type="ECO:0000313" key="2">
    <source>
        <dbReference type="Proteomes" id="UP000322899"/>
    </source>
</evidence>
<dbReference type="OrthoDB" id="10640365at2759"/>
<accession>A0A5A8EGR3</accession>
<proteinExistence type="predicted"/>
<evidence type="ECO:0000313" key="1">
    <source>
        <dbReference type="EMBL" id="KAA0176418.1"/>
    </source>
</evidence>
<dbReference type="EMBL" id="VLTO01000008">
    <property type="protein sequence ID" value="KAA0176418.1"/>
    <property type="molecule type" value="Genomic_DNA"/>
</dbReference>